<dbReference type="Gene3D" id="2.30.30.280">
    <property type="entry name" value="Adenine nucleotide alpha hydrolases-like domains"/>
    <property type="match status" value="1"/>
</dbReference>
<comment type="subcellular location">
    <subcellularLocation>
        <location evidence="2">Mitochondrion</location>
    </subcellularLocation>
</comment>
<dbReference type="Pfam" id="PF20258">
    <property type="entry name" value="tRNA_Me_trans_C"/>
    <property type="match status" value="1"/>
</dbReference>
<dbReference type="CDD" id="cd01998">
    <property type="entry name" value="MnmA_TRMU-like"/>
    <property type="match status" value="1"/>
</dbReference>
<dbReference type="FunFam" id="2.30.30.280:FF:000001">
    <property type="entry name" value="tRNA-specific 2-thiouridylase MnmA"/>
    <property type="match status" value="1"/>
</dbReference>
<dbReference type="PANTHER" id="PTHR11933">
    <property type="entry name" value="TRNA 5-METHYLAMINOMETHYL-2-THIOURIDYLATE -METHYLTRANSFERASE"/>
    <property type="match status" value="1"/>
</dbReference>
<evidence type="ECO:0000256" key="10">
    <source>
        <dbReference type="ARBA" id="ARBA00022884"/>
    </source>
</evidence>
<keyword evidence="5" id="KW-0820">tRNA-binding</keyword>
<evidence type="ECO:0000259" key="13">
    <source>
        <dbReference type="Pfam" id="PF20258"/>
    </source>
</evidence>
<feature type="domain" description="tRNA-specific 2-thiouridylase MnmA-like C-terminal" evidence="13">
    <location>
        <begin position="313"/>
        <end position="392"/>
    </location>
</feature>
<keyword evidence="8" id="KW-0547">Nucleotide-binding</keyword>
<dbReference type="Gene3D" id="3.40.50.620">
    <property type="entry name" value="HUPs"/>
    <property type="match status" value="1"/>
</dbReference>
<dbReference type="Proteomes" id="UP000597762">
    <property type="component" value="Unassembled WGS sequence"/>
</dbReference>
<dbReference type="InterPro" id="IPR046885">
    <property type="entry name" value="MnmA-like_C"/>
</dbReference>
<comment type="catalytic activity">
    <reaction evidence="12">
        <text>5-taurinomethyluridine(34) in tRNA + S-sulfanyl-L-cysteinyl-[protein] + AH2 + ATP = 5-taurinomethyl-2-thiouridine(34) in tRNA + L-cysteinyl-[protein] + A + AMP + diphosphate + H(+)</text>
        <dbReference type="Rhea" id="RHEA:47040"/>
        <dbReference type="Rhea" id="RHEA-COMP:10131"/>
        <dbReference type="Rhea" id="RHEA-COMP:11726"/>
        <dbReference type="Rhea" id="RHEA-COMP:11732"/>
        <dbReference type="Rhea" id="RHEA-COMP:11733"/>
        <dbReference type="ChEBI" id="CHEBI:13193"/>
        <dbReference type="ChEBI" id="CHEBI:15378"/>
        <dbReference type="ChEBI" id="CHEBI:17499"/>
        <dbReference type="ChEBI" id="CHEBI:29950"/>
        <dbReference type="ChEBI" id="CHEBI:30616"/>
        <dbReference type="ChEBI" id="CHEBI:33019"/>
        <dbReference type="ChEBI" id="CHEBI:61963"/>
        <dbReference type="ChEBI" id="CHEBI:87171"/>
        <dbReference type="ChEBI" id="CHEBI:87172"/>
        <dbReference type="ChEBI" id="CHEBI:456215"/>
        <dbReference type="EC" id="2.8.1.14"/>
    </reaction>
</comment>
<evidence type="ECO:0000256" key="11">
    <source>
        <dbReference type="ARBA" id="ARBA00023157"/>
    </source>
</evidence>
<evidence type="ECO:0000256" key="7">
    <source>
        <dbReference type="ARBA" id="ARBA00022694"/>
    </source>
</evidence>
<dbReference type="AlphaFoldDB" id="A0A812EDW7"/>
<comment type="function">
    <text evidence="1">Catalyzes the 2-thiolation of uridine at the wobble position (U34) of mitochondrial tRNA(Lys), tRNA(Glu) and tRNA(Gln). Required for the formation of 5-taurinomethyl-2-thiouridine (tm5s2U) of mitochondrial tRNA(Lys), tRNA(Glu), and tRNA(Gln) at the wobble position. ATP is required to activate the C2 atom of the wobble base.</text>
</comment>
<dbReference type="GO" id="GO:0061708">
    <property type="term" value="F:tRNA-5-taurinomethyluridine 2-sulfurtransferase"/>
    <property type="evidence" value="ECO:0007669"/>
    <property type="project" value="UniProtKB-EC"/>
</dbReference>
<dbReference type="OrthoDB" id="3685at2759"/>
<evidence type="ECO:0000256" key="9">
    <source>
        <dbReference type="ARBA" id="ARBA00022840"/>
    </source>
</evidence>
<evidence type="ECO:0000259" key="14">
    <source>
        <dbReference type="Pfam" id="PF20259"/>
    </source>
</evidence>
<keyword evidence="10" id="KW-0694">RNA-binding</keyword>
<dbReference type="GO" id="GO:0005739">
    <property type="term" value="C:mitochondrion"/>
    <property type="evidence" value="ECO:0007669"/>
    <property type="project" value="UniProtKB-SubCell"/>
</dbReference>
<evidence type="ECO:0000256" key="3">
    <source>
        <dbReference type="ARBA" id="ARBA00006191"/>
    </source>
</evidence>
<dbReference type="Pfam" id="PF03054">
    <property type="entry name" value="tRNA_Me_trans"/>
    <property type="match status" value="1"/>
</dbReference>
<dbReference type="GO" id="GO:0000049">
    <property type="term" value="F:tRNA binding"/>
    <property type="evidence" value="ECO:0007669"/>
    <property type="project" value="UniProtKB-KW"/>
</dbReference>
<dbReference type="Gene3D" id="2.40.30.10">
    <property type="entry name" value="Translation factors"/>
    <property type="match status" value="1"/>
</dbReference>
<keyword evidence="6 15" id="KW-0808">Transferase</keyword>
<dbReference type="InterPro" id="IPR014729">
    <property type="entry name" value="Rossmann-like_a/b/a_fold"/>
</dbReference>
<reference evidence="15" key="1">
    <citation type="submission" date="2021-01" db="EMBL/GenBank/DDBJ databases">
        <authorList>
            <person name="Li R."/>
            <person name="Bekaert M."/>
        </authorList>
    </citation>
    <scope>NUCLEOTIDE SEQUENCE</scope>
    <source>
        <strain evidence="15">Farmed</strain>
    </source>
</reference>
<keyword evidence="11" id="KW-1015">Disulfide bond</keyword>
<keyword evidence="9" id="KW-0067">ATP-binding</keyword>
<evidence type="ECO:0000313" key="15">
    <source>
        <dbReference type="EMBL" id="CAE1321136.1"/>
    </source>
</evidence>
<accession>A0A812EDW7</accession>
<dbReference type="GO" id="GO:0005524">
    <property type="term" value="F:ATP binding"/>
    <property type="evidence" value="ECO:0007669"/>
    <property type="project" value="UniProtKB-KW"/>
</dbReference>
<dbReference type="PANTHER" id="PTHR11933:SF5">
    <property type="entry name" value="MITOCHONDRIAL TRNA-SPECIFIC 2-THIOURIDYLASE 1"/>
    <property type="match status" value="1"/>
</dbReference>
<evidence type="ECO:0000256" key="4">
    <source>
        <dbReference type="ARBA" id="ARBA00011953"/>
    </source>
</evidence>
<dbReference type="InterPro" id="IPR004506">
    <property type="entry name" value="MnmA-like"/>
</dbReference>
<proteinExistence type="inferred from homology"/>
<dbReference type="Pfam" id="PF20259">
    <property type="entry name" value="tRNA_Me_trans_M"/>
    <property type="match status" value="1"/>
</dbReference>
<dbReference type="EC" id="2.8.1.14" evidence="4"/>
<evidence type="ECO:0000256" key="2">
    <source>
        <dbReference type="ARBA" id="ARBA00004173"/>
    </source>
</evidence>
<dbReference type="EMBL" id="CAHIKZ030005218">
    <property type="protein sequence ID" value="CAE1321136.1"/>
    <property type="molecule type" value="Genomic_DNA"/>
</dbReference>
<dbReference type="InterPro" id="IPR046884">
    <property type="entry name" value="MnmA-like_central"/>
</dbReference>
<dbReference type="FunFam" id="3.40.50.620:FF:000104">
    <property type="entry name" value="Mitochondrial tRNA-specific 2-thiouridylase 1"/>
    <property type="match status" value="1"/>
</dbReference>
<keyword evidence="7" id="KW-0819">tRNA processing</keyword>
<dbReference type="InterPro" id="IPR023382">
    <property type="entry name" value="MnmA-like_central_sf"/>
</dbReference>
<evidence type="ECO:0000256" key="6">
    <source>
        <dbReference type="ARBA" id="ARBA00022679"/>
    </source>
</evidence>
<dbReference type="SUPFAM" id="SSF52402">
    <property type="entry name" value="Adenine nucleotide alpha hydrolases-like"/>
    <property type="match status" value="1"/>
</dbReference>
<keyword evidence="16" id="KW-1185">Reference proteome</keyword>
<evidence type="ECO:0000256" key="8">
    <source>
        <dbReference type="ARBA" id="ARBA00022741"/>
    </source>
</evidence>
<gene>
    <name evidence="15" type="ORF">SPHA_71274</name>
</gene>
<evidence type="ECO:0000313" key="16">
    <source>
        <dbReference type="Proteomes" id="UP000597762"/>
    </source>
</evidence>
<evidence type="ECO:0000256" key="12">
    <source>
        <dbReference type="ARBA" id="ARBA00049564"/>
    </source>
</evidence>
<evidence type="ECO:0000256" key="1">
    <source>
        <dbReference type="ARBA" id="ARBA00003986"/>
    </source>
</evidence>
<protein>
    <recommendedName>
        <fullName evidence="4">tRNA-5-taurinomethyluridine 2-sulfurtransferase</fullName>
        <ecNumber evidence="4">2.8.1.14</ecNumber>
    </recommendedName>
</protein>
<evidence type="ECO:0000256" key="5">
    <source>
        <dbReference type="ARBA" id="ARBA00022555"/>
    </source>
</evidence>
<sequence>MSRNWKKIVCAISGGVDSAVAAILLKRRGYQVVGLFMKNWDIVDENGTCSINTDLEDAQFVCKQLKIPLYTVDFVKEYWNQVFSSFLQDYQKGLTPNPDILCNKHIKFDAFLKYAISRYGADAIATGHYACTSLNTTSFHRPPSSGEATKQTIRRNTSKSFGHSLALPTIKLLKAADAVKDQTFFLAQISQQALKKTLFPIGHLRKDQVRQIAIEENLQKIAKKKESMGICFIGSRNFKTFIKEYIEPLPGKFVNIETGKTLGQHEGIHMWTLGQRIHLGGCHHAYFVTEINSETNDIIVAPGTTHPALFCTSFKVDNPHWICPQPDWLESKSMAVDFRFQHAHPLITCELKSVSSDGSTCIVNLPHPMRAISPGQYAVFYKGDECIGSAQIKEVGPSLWKLNHREPIKLAKEFT</sequence>
<comment type="similarity">
    <text evidence="3">Belongs to the MnmA/TRMU family.</text>
</comment>
<dbReference type="GO" id="GO:0002143">
    <property type="term" value="P:tRNA wobble position uridine thiolation"/>
    <property type="evidence" value="ECO:0007669"/>
    <property type="project" value="TreeGrafter"/>
</dbReference>
<dbReference type="HAMAP" id="MF_00144">
    <property type="entry name" value="tRNA_thiouridyl_MnmA"/>
    <property type="match status" value="1"/>
</dbReference>
<comment type="caution">
    <text evidence="15">The sequence shown here is derived from an EMBL/GenBank/DDBJ whole genome shotgun (WGS) entry which is preliminary data.</text>
</comment>
<organism evidence="15 16">
    <name type="scientific">Acanthosepion pharaonis</name>
    <name type="common">Pharaoh cuttlefish</name>
    <name type="synonym">Sepia pharaonis</name>
    <dbReference type="NCBI Taxonomy" id="158019"/>
    <lineage>
        <taxon>Eukaryota</taxon>
        <taxon>Metazoa</taxon>
        <taxon>Spiralia</taxon>
        <taxon>Lophotrochozoa</taxon>
        <taxon>Mollusca</taxon>
        <taxon>Cephalopoda</taxon>
        <taxon>Coleoidea</taxon>
        <taxon>Decapodiformes</taxon>
        <taxon>Sepiida</taxon>
        <taxon>Sepiina</taxon>
        <taxon>Sepiidae</taxon>
        <taxon>Acanthosepion</taxon>
    </lineage>
</organism>
<name>A0A812EDW7_ACAPH</name>
<feature type="domain" description="tRNA-specific 2-thiouridylase MnmA-like central" evidence="14">
    <location>
        <begin position="239"/>
        <end position="301"/>
    </location>
</feature>